<accession>A0AA86NYF1</accession>
<sequence>MLHTISVFCECSIYDNEIPIVLVHGFISDYSVFDTFIENIKRDFPNRKIIVPKIQYDLFSSIFCGLTRYVRIVATSISKSVDTECINLIGHSQGGLVTRAYIQLFSGQQHYPRVRNYISLAGAQGGFFCGDNCTDFGPMVNAIMKLVKKAIYSNFVQVRITPAGYWRDPYDYEKYQYKCGILAQINGECTNQSEATGKSNIIALNKFINVYSAVDNALMPIMTANFAMYEPKTGILLELEQNFIYKTDKIGLKQLKETNKMISCRTDILHMDFVGAEFYETHLKKILSGEEHLMACE</sequence>
<dbReference type="GO" id="GO:0005764">
    <property type="term" value="C:lysosome"/>
    <property type="evidence" value="ECO:0007669"/>
    <property type="project" value="TreeGrafter"/>
</dbReference>
<evidence type="ECO:0000256" key="1">
    <source>
        <dbReference type="ARBA" id="ARBA00022801"/>
    </source>
</evidence>
<dbReference type="Gene3D" id="3.40.50.1820">
    <property type="entry name" value="alpha/beta hydrolase"/>
    <property type="match status" value="1"/>
</dbReference>
<dbReference type="EMBL" id="CAXDID020000003">
    <property type="protein sequence ID" value="CAL5971872.1"/>
    <property type="molecule type" value="Genomic_DNA"/>
</dbReference>
<reference evidence="3 4" key="2">
    <citation type="submission" date="2024-07" db="EMBL/GenBank/DDBJ databases">
        <authorList>
            <person name="Akdeniz Z."/>
        </authorList>
    </citation>
    <scope>NUCLEOTIDE SEQUENCE [LARGE SCALE GENOMIC DNA]</scope>
</reference>
<dbReference type="PANTHER" id="PTHR11247:SF8">
    <property type="entry name" value="PALMITOYL-PROTEIN THIOESTERASE 1"/>
    <property type="match status" value="1"/>
</dbReference>
<organism evidence="2">
    <name type="scientific">Hexamita inflata</name>
    <dbReference type="NCBI Taxonomy" id="28002"/>
    <lineage>
        <taxon>Eukaryota</taxon>
        <taxon>Metamonada</taxon>
        <taxon>Diplomonadida</taxon>
        <taxon>Hexamitidae</taxon>
        <taxon>Hexamitinae</taxon>
        <taxon>Hexamita</taxon>
    </lineage>
</organism>
<protein>
    <submittedName>
        <fullName evidence="2">Palmitoyl-protein thioesterase</fullName>
    </submittedName>
    <submittedName>
        <fullName evidence="3">Palmitoyl-protein_thioesterase</fullName>
    </submittedName>
</protein>
<proteinExistence type="predicted"/>
<dbReference type="PANTHER" id="PTHR11247">
    <property type="entry name" value="PALMITOYL-PROTEIN THIOESTERASE/DOLICHYLDIPHOSPHATASE 1"/>
    <property type="match status" value="1"/>
</dbReference>
<dbReference type="EMBL" id="CATOUU010000380">
    <property type="protein sequence ID" value="CAI9927066.1"/>
    <property type="molecule type" value="Genomic_DNA"/>
</dbReference>
<gene>
    <name evidence="2" type="ORF">HINF_LOCUS14711</name>
    <name evidence="3" type="ORF">HINF_LOCUS1622</name>
</gene>
<dbReference type="Proteomes" id="UP001642409">
    <property type="component" value="Unassembled WGS sequence"/>
</dbReference>
<keyword evidence="4" id="KW-1185">Reference proteome</keyword>
<reference evidence="2" key="1">
    <citation type="submission" date="2023-06" db="EMBL/GenBank/DDBJ databases">
        <authorList>
            <person name="Kurt Z."/>
        </authorList>
    </citation>
    <scope>NUCLEOTIDE SEQUENCE</scope>
</reference>
<dbReference type="InterPro" id="IPR029058">
    <property type="entry name" value="AB_hydrolase_fold"/>
</dbReference>
<dbReference type="SUPFAM" id="SSF53474">
    <property type="entry name" value="alpha/beta-Hydrolases"/>
    <property type="match status" value="1"/>
</dbReference>
<dbReference type="AlphaFoldDB" id="A0AA86NYF1"/>
<name>A0AA86NYF1_9EUKA</name>
<evidence type="ECO:0000313" key="3">
    <source>
        <dbReference type="EMBL" id="CAL5971872.1"/>
    </source>
</evidence>
<evidence type="ECO:0000313" key="4">
    <source>
        <dbReference type="Proteomes" id="UP001642409"/>
    </source>
</evidence>
<evidence type="ECO:0000313" key="2">
    <source>
        <dbReference type="EMBL" id="CAI9927066.1"/>
    </source>
</evidence>
<dbReference type="Pfam" id="PF02089">
    <property type="entry name" value="Palm_thioest"/>
    <property type="match status" value="1"/>
</dbReference>
<comment type="caution">
    <text evidence="2">The sequence shown here is derived from an EMBL/GenBank/DDBJ whole genome shotgun (WGS) entry which is preliminary data.</text>
</comment>
<dbReference type="GO" id="GO:0016790">
    <property type="term" value="F:thiolester hydrolase activity"/>
    <property type="evidence" value="ECO:0007669"/>
    <property type="project" value="TreeGrafter"/>
</dbReference>
<keyword evidence="1" id="KW-0378">Hydrolase</keyword>